<evidence type="ECO:0000313" key="3">
    <source>
        <dbReference type="EMBL" id="USQ14802.1"/>
    </source>
</evidence>
<dbReference type="Proteomes" id="UP001057474">
    <property type="component" value="Chromosome"/>
</dbReference>
<dbReference type="RefSeq" id="WP_252581612.1">
    <property type="nucleotide sequence ID" value="NZ_CP071527.1"/>
</dbReference>
<dbReference type="SMART" id="SM00220">
    <property type="entry name" value="S_TKc"/>
    <property type="match status" value="1"/>
</dbReference>
<keyword evidence="4" id="KW-1185">Reference proteome</keyword>
<dbReference type="GO" id="GO:0016301">
    <property type="term" value="F:kinase activity"/>
    <property type="evidence" value="ECO:0007669"/>
    <property type="project" value="UniProtKB-KW"/>
</dbReference>
<protein>
    <submittedName>
        <fullName evidence="3">Protein kinase family protein</fullName>
    </submittedName>
</protein>
<reference evidence="3" key="1">
    <citation type="submission" date="2021-03" db="EMBL/GenBank/DDBJ databases">
        <title>Legionella lytica PCM 2298.</title>
        <authorList>
            <person name="Koper P."/>
        </authorList>
    </citation>
    <scope>NUCLEOTIDE SEQUENCE</scope>
    <source>
        <strain evidence="3">PCM 2298</strain>
    </source>
</reference>
<dbReference type="PROSITE" id="PS50011">
    <property type="entry name" value="PROTEIN_KINASE_DOM"/>
    <property type="match status" value="1"/>
</dbReference>
<keyword evidence="1" id="KW-0067">ATP-binding</keyword>
<dbReference type="Gene3D" id="1.10.510.10">
    <property type="entry name" value="Transferase(Phosphotransferase) domain 1"/>
    <property type="match status" value="1"/>
</dbReference>
<dbReference type="InterPro" id="IPR000719">
    <property type="entry name" value="Prot_kinase_dom"/>
</dbReference>
<feature type="domain" description="Protein kinase" evidence="2">
    <location>
        <begin position="67"/>
        <end position="343"/>
    </location>
</feature>
<evidence type="ECO:0000259" key="2">
    <source>
        <dbReference type="PROSITE" id="PS50011"/>
    </source>
</evidence>
<feature type="binding site" evidence="1">
    <location>
        <position position="103"/>
    </location>
    <ligand>
        <name>ATP</name>
        <dbReference type="ChEBI" id="CHEBI:30616"/>
    </ligand>
</feature>
<evidence type="ECO:0000256" key="1">
    <source>
        <dbReference type="PROSITE-ProRule" id="PRU10141"/>
    </source>
</evidence>
<evidence type="ECO:0000313" key="4">
    <source>
        <dbReference type="Proteomes" id="UP001057474"/>
    </source>
</evidence>
<dbReference type="SUPFAM" id="SSF56112">
    <property type="entry name" value="Protein kinase-like (PK-like)"/>
    <property type="match status" value="1"/>
</dbReference>
<dbReference type="PANTHER" id="PTHR44167">
    <property type="entry name" value="OVARIAN-SPECIFIC SERINE/THREONINE-PROTEIN KINASE LOK-RELATED"/>
    <property type="match status" value="1"/>
</dbReference>
<dbReference type="EMBL" id="CP071527">
    <property type="protein sequence ID" value="USQ14802.1"/>
    <property type="molecule type" value="Genomic_DNA"/>
</dbReference>
<accession>A0ABY4YAX4</accession>
<keyword evidence="3" id="KW-0418">Kinase</keyword>
<proteinExistence type="predicted"/>
<dbReference type="InterPro" id="IPR017441">
    <property type="entry name" value="Protein_kinase_ATP_BS"/>
</dbReference>
<dbReference type="InterPro" id="IPR011009">
    <property type="entry name" value="Kinase-like_dom_sf"/>
</dbReference>
<dbReference type="PANTHER" id="PTHR44167:SF24">
    <property type="entry name" value="SERINE_THREONINE-PROTEIN KINASE CHK2"/>
    <property type="match status" value="1"/>
</dbReference>
<name>A0ABY4YAX4_9GAMM</name>
<keyword evidence="1" id="KW-0547">Nucleotide-binding</keyword>
<gene>
    <name evidence="3" type="ORF">J2N86_05740</name>
</gene>
<keyword evidence="3" id="KW-0808">Transferase</keyword>
<sequence>MAKVSAKLDAQMKAKQMKQPPQEVVEQLSLKALEQFVTSDSINIVEDDEGQLKVVRLFDKDQNPIYFLVSQKLGAGAFGEVSYGIQLDIKNGTIIPDTEVAIKITDYSEGGTIGRKDLDSAREETEHEYDILSRIQQSKGFSLGERVKNVKLEFAHGLSVERVVTVHEAVVAMPLHPGKDIQHNAHKDKYSYGSITFAQLASTLCTNLELLHDNNIIHSDLKPANIIWDPETAQANIVDFNRAKLISDKDACVYTSNSSDKAYMAADCFTGRGYRFSKASDVYSLGKILSEKFDINFNDGKKETLSNKHYLSYDQLMTKHFLEKMTAADETQRPTVKECTQFFNQIENKMQLDLEQPNNKMRLELSKKIISLEVYANQLRGEIENQSQFGTLLTATGLIADKSKKYEDALRAIELLTQALSTPNIDRELLKNNQRELKEMDARASGLFSFKGRFNKIIDEVEQSIANDDDENKINPVI</sequence>
<organism evidence="3 4">
    <name type="scientific">Legionella lytica</name>
    <dbReference type="NCBI Taxonomy" id="96232"/>
    <lineage>
        <taxon>Bacteria</taxon>
        <taxon>Pseudomonadati</taxon>
        <taxon>Pseudomonadota</taxon>
        <taxon>Gammaproteobacteria</taxon>
        <taxon>Legionellales</taxon>
        <taxon>Legionellaceae</taxon>
        <taxon>Legionella</taxon>
    </lineage>
</organism>
<dbReference type="PROSITE" id="PS00107">
    <property type="entry name" value="PROTEIN_KINASE_ATP"/>
    <property type="match status" value="1"/>
</dbReference>
<dbReference type="Pfam" id="PF00069">
    <property type="entry name" value="Pkinase"/>
    <property type="match status" value="1"/>
</dbReference>